<dbReference type="InterPro" id="IPR051336">
    <property type="entry name" value="RhoGEF_Guanine_NuclExch_SF"/>
</dbReference>
<reference evidence="2" key="1">
    <citation type="submission" date="2025-08" db="UniProtKB">
        <authorList>
            <consortium name="Ensembl"/>
        </authorList>
    </citation>
    <scope>IDENTIFICATION</scope>
</reference>
<keyword evidence="1" id="KW-0344">Guanine-nucleotide releasing factor</keyword>
<evidence type="ECO:0000256" key="1">
    <source>
        <dbReference type="ARBA" id="ARBA00022658"/>
    </source>
</evidence>
<dbReference type="GO" id="GO:0005085">
    <property type="term" value="F:guanyl-nucleotide exchange factor activity"/>
    <property type="evidence" value="ECO:0007669"/>
    <property type="project" value="UniProtKB-KW"/>
</dbReference>
<dbReference type="AlphaFoldDB" id="A0A8C1Z122"/>
<proteinExistence type="predicted"/>
<organism evidence="2 3">
    <name type="scientific">Cyprinus carpio</name>
    <name type="common">Common carp</name>
    <dbReference type="NCBI Taxonomy" id="7962"/>
    <lineage>
        <taxon>Eukaryota</taxon>
        <taxon>Metazoa</taxon>
        <taxon>Chordata</taxon>
        <taxon>Craniata</taxon>
        <taxon>Vertebrata</taxon>
        <taxon>Euteleostomi</taxon>
        <taxon>Actinopterygii</taxon>
        <taxon>Neopterygii</taxon>
        <taxon>Teleostei</taxon>
        <taxon>Ostariophysi</taxon>
        <taxon>Cypriniformes</taxon>
        <taxon>Cyprinidae</taxon>
        <taxon>Cyprininae</taxon>
        <taxon>Cyprinus</taxon>
    </lineage>
</organism>
<dbReference type="PANTHER" id="PTHR22826:SF115">
    <property type="entry name" value="GUANINE NUCLEOTIDE EXCHANGE FACTOR DBS"/>
    <property type="match status" value="1"/>
</dbReference>
<evidence type="ECO:0000313" key="2">
    <source>
        <dbReference type="Ensembl" id="ENSCCRP00015045359.1"/>
    </source>
</evidence>
<evidence type="ECO:0000313" key="3">
    <source>
        <dbReference type="Proteomes" id="UP000694700"/>
    </source>
</evidence>
<protein>
    <submittedName>
        <fullName evidence="2">Mcf.2 cell line derived transforming sequence-like b</fullName>
    </submittedName>
</protein>
<dbReference type="Proteomes" id="UP000694700">
    <property type="component" value="Unplaced"/>
</dbReference>
<dbReference type="Ensembl" id="ENSCCRT00015046884.1">
    <property type="protein sequence ID" value="ENSCCRP00015045359.1"/>
    <property type="gene ID" value="ENSCCRG00015018652.1"/>
</dbReference>
<sequence length="138" mass="15731">MARIWMQTEKAVMQELQRRLSNVAHSIDEIMQKESSPFYAADIITELKRQFAFLSGGRGQDGSPIIIFPEFPSFCEIGDQEFRNVLTYLTSTPSLSAAGVGFIVVIDRRRDRWKCLKGTLLRISVSLNSNMDAQKYCF</sequence>
<dbReference type="PANTHER" id="PTHR22826">
    <property type="entry name" value="RHO GUANINE EXCHANGE FACTOR-RELATED"/>
    <property type="match status" value="1"/>
</dbReference>
<dbReference type="GO" id="GO:0005737">
    <property type="term" value="C:cytoplasm"/>
    <property type="evidence" value="ECO:0007669"/>
    <property type="project" value="TreeGrafter"/>
</dbReference>
<name>A0A8C1Z122_CYPCA</name>
<dbReference type="GO" id="GO:0035025">
    <property type="term" value="P:positive regulation of Rho protein signal transduction"/>
    <property type="evidence" value="ECO:0007669"/>
    <property type="project" value="TreeGrafter"/>
</dbReference>
<accession>A0A8C1Z122</accession>